<dbReference type="InterPro" id="IPR013078">
    <property type="entry name" value="His_Pase_superF_clade-1"/>
</dbReference>
<dbReference type="GO" id="GO:0016787">
    <property type="term" value="F:hydrolase activity"/>
    <property type="evidence" value="ECO:0007669"/>
    <property type="project" value="UniProtKB-KW"/>
</dbReference>
<evidence type="ECO:0000313" key="2">
    <source>
        <dbReference type="EMBL" id="TCJ28314.1"/>
    </source>
</evidence>
<dbReference type="SUPFAM" id="SSF53254">
    <property type="entry name" value="Phosphoglycerate mutase-like"/>
    <property type="match status" value="1"/>
</dbReference>
<dbReference type="Proteomes" id="UP000295453">
    <property type="component" value="Unassembled WGS sequence"/>
</dbReference>
<protein>
    <submittedName>
        <fullName evidence="2">Histidine phosphatase family protein</fullName>
    </submittedName>
</protein>
<organism evidence="2 3">
    <name type="scientific">Nocardioides jejuensis</name>
    <dbReference type="NCBI Taxonomy" id="2502782"/>
    <lineage>
        <taxon>Bacteria</taxon>
        <taxon>Bacillati</taxon>
        <taxon>Actinomycetota</taxon>
        <taxon>Actinomycetes</taxon>
        <taxon>Propionibacteriales</taxon>
        <taxon>Nocardioidaceae</taxon>
        <taxon>Nocardioides</taxon>
    </lineage>
</organism>
<proteinExistence type="predicted"/>
<dbReference type="PANTHER" id="PTHR20935:SF0">
    <property type="entry name" value="SERINE_THREONINE-PROTEIN PHOSPHATASE PGAM5, MITOCHONDRIAL"/>
    <property type="match status" value="1"/>
</dbReference>
<dbReference type="Gene3D" id="3.40.50.1240">
    <property type="entry name" value="Phosphoglycerate mutase-like"/>
    <property type="match status" value="1"/>
</dbReference>
<keyword evidence="3" id="KW-1185">Reference proteome</keyword>
<reference evidence="2 3" key="1">
    <citation type="submission" date="2019-03" db="EMBL/GenBank/DDBJ databases">
        <authorList>
            <person name="Kim M.K.M."/>
        </authorList>
    </citation>
    <scope>NUCLEOTIDE SEQUENCE [LARGE SCALE GENOMIC DNA]</scope>
    <source>
        <strain evidence="2 3">18JY15-6</strain>
    </source>
</reference>
<dbReference type="SMART" id="SM00855">
    <property type="entry name" value="PGAM"/>
    <property type="match status" value="1"/>
</dbReference>
<dbReference type="OrthoDB" id="280692at2"/>
<gene>
    <name evidence="2" type="ORF">EPD65_08230</name>
</gene>
<dbReference type="AlphaFoldDB" id="A0A4R1CB55"/>
<dbReference type="InterPro" id="IPR051021">
    <property type="entry name" value="Mito_Ser/Thr_phosphatase"/>
</dbReference>
<dbReference type="EMBL" id="SJZJ01000011">
    <property type="protein sequence ID" value="TCJ28314.1"/>
    <property type="molecule type" value="Genomic_DNA"/>
</dbReference>
<accession>A0A4R1CB55</accession>
<keyword evidence="1" id="KW-0378">Hydrolase</keyword>
<evidence type="ECO:0000313" key="3">
    <source>
        <dbReference type="Proteomes" id="UP000295453"/>
    </source>
</evidence>
<comment type="caution">
    <text evidence="2">The sequence shown here is derived from an EMBL/GenBank/DDBJ whole genome shotgun (WGS) entry which is preliminary data.</text>
</comment>
<dbReference type="InterPro" id="IPR029033">
    <property type="entry name" value="His_PPase_superfam"/>
</dbReference>
<dbReference type="RefSeq" id="WP_131583016.1">
    <property type="nucleotide sequence ID" value="NZ_SJZJ01000011.1"/>
</dbReference>
<dbReference type="PANTHER" id="PTHR20935">
    <property type="entry name" value="PHOSPHOGLYCERATE MUTASE-RELATED"/>
    <property type="match status" value="1"/>
</dbReference>
<sequence length="231" mass="24913">MSVLLLVRHGQASFGAADYDALSETGHEQGRILGRALAARGVVPERIVRGGLRRHRETVEGILVGLGESGRDLPVLVDAGWDEFDFDHVLRVHTPSEESQSVMASVGSLPPEEQRAVFQAFFEEATARWTGGTADHEYAESFPAFSERVVGALQRAAEAASGTVLVVSSGGPIGLVTSHLLARDASLWAQLNRVAVNTAVTKVISGRSGLHLSSFNEHTHLEHDRSLLTYR</sequence>
<dbReference type="Pfam" id="PF00300">
    <property type="entry name" value="His_Phos_1"/>
    <property type="match status" value="2"/>
</dbReference>
<evidence type="ECO:0000256" key="1">
    <source>
        <dbReference type="ARBA" id="ARBA00022801"/>
    </source>
</evidence>
<name>A0A4R1CB55_9ACTN</name>
<dbReference type="CDD" id="cd07067">
    <property type="entry name" value="HP_PGM_like"/>
    <property type="match status" value="1"/>
</dbReference>